<dbReference type="OrthoDB" id="9812349at2"/>
<organism evidence="2 3">
    <name type="scientific">Algoriphagus marincola HL-49</name>
    <dbReference type="NCBI Taxonomy" id="1305737"/>
    <lineage>
        <taxon>Bacteria</taxon>
        <taxon>Pseudomonadati</taxon>
        <taxon>Bacteroidota</taxon>
        <taxon>Cytophagia</taxon>
        <taxon>Cytophagales</taxon>
        <taxon>Cyclobacteriaceae</taxon>
        <taxon>Algoriphagus</taxon>
    </lineage>
</organism>
<dbReference type="PATRIC" id="fig|1305737.6.peg.796"/>
<dbReference type="InterPro" id="IPR008523">
    <property type="entry name" value="DUF805"/>
</dbReference>
<feature type="transmembrane region" description="Helical" evidence="1">
    <location>
        <begin position="44"/>
        <end position="65"/>
    </location>
</feature>
<keyword evidence="1" id="KW-0472">Membrane</keyword>
<dbReference type="eggNOG" id="COG3152">
    <property type="taxonomic scope" value="Bacteria"/>
</dbReference>
<keyword evidence="1" id="KW-1133">Transmembrane helix</keyword>
<comment type="caution">
    <text evidence="2">The sequence shown here is derived from an EMBL/GenBank/DDBJ whole genome shotgun (WGS) entry which is preliminary data.</text>
</comment>
<sequence length="117" mass="13641">MKSVLNTEGRISRRKYLSLFIFFYFVNLICLAKAFEAYQLEAWISFYAFGTLLIASIVLLLVQAIRRLHDIGLDWKYSLYLLIPPPVNFFGFVWLAWEKGEKGPNQYGPDPRKTDVV</sequence>
<evidence type="ECO:0000256" key="1">
    <source>
        <dbReference type="SAM" id="Phobius"/>
    </source>
</evidence>
<keyword evidence="1" id="KW-0812">Transmembrane</keyword>
<accession>A0A0P7YFD8</accession>
<dbReference type="AlphaFoldDB" id="A0A0P7YFD8"/>
<evidence type="ECO:0000313" key="3">
    <source>
        <dbReference type="Proteomes" id="UP000050421"/>
    </source>
</evidence>
<dbReference type="PANTHER" id="PTHR34980:SF3">
    <property type="entry name" value="BLR8105 PROTEIN"/>
    <property type="match status" value="1"/>
</dbReference>
<reference evidence="2 3" key="1">
    <citation type="submission" date="2015-09" db="EMBL/GenBank/DDBJ databases">
        <title>Identification and resolution of microdiversity through metagenomic sequencing of parallel consortia.</title>
        <authorList>
            <person name="Nelson W.C."/>
            <person name="Romine M.F."/>
            <person name="Lindemann S.R."/>
        </authorList>
    </citation>
    <scope>NUCLEOTIDE SEQUENCE [LARGE SCALE GENOMIC DNA]</scope>
    <source>
        <strain evidence="2">HL-49</strain>
    </source>
</reference>
<name>A0A0P7YFD8_9BACT</name>
<feature type="transmembrane region" description="Helical" evidence="1">
    <location>
        <begin position="16"/>
        <end position="38"/>
    </location>
</feature>
<protein>
    <submittedName>
        <fullName evidence="2">DUF805 domain membrane protein</fullName>
    </submittedName>
</protein>
<proteinExistence type="predicted"/>
<dbReference type="GO" id="GO:0005886">
    <property type="term" value="C:plasma membrane"/>
    <property type="evidence" value="ECO:0007669"/>
    <property type="project" value="TreeGrafter"/>
</dbReference>
<evidence type="ECO:0000313" key="2">
    <source>
        <dbReference type="EMBL" id="KPQ19881.1"/>
    </source>
</evidence>
<dbReference type="EMBL" id="LJXT01000004">
    <property type="protein sequence ID" value="KPQ19881.1"/>
    <property type="molecule type" value="Genomic_DNA"/>
</dbReference>
<gene>
    <name evidence="2" type="ORF">HLUCCX10_01030</name>
</gene>
<dbReference type="Pfam" id="PF05656">
    <property type="entry name" value="DUF805"/>
    <property type="match status" value="1"/>
</dbReference>
<dbReference type="Proteomes" id="UP000050421">
    <property type="component" value="Unassembled WGS sequence"/>
</dbReference>
<feature type="transmembrane region" description="Helical" evidence="1">
    <location>
        <begin position="77"/>
        <end position="97"/>
    </location>
</feature>
<dbReference type="PANTHER" id="PTHR34980">
    <property type="entry name" value="INNER MEMBRANE PROTEIN-RELATED-RELATED"/>
    <property type="match status" value="1"/>
</dbReference>